<protein>
    <recommendedName>
        <fullName evidence="3">YecA family protein</fullName>
    </recommendedName>
</protein>
<dbReference type="Proteomes" id="UP000199615">
    <property type="component" value="Unassembled WGS sequence"/>
</dbReference>
<keyword evidence="2" id="KW-1185">Reference proteome</keyword>
<name>A0A1H8VTD1_9BRAD</name>
<gene>
    <name evidence="1" type="ORF">SAMN05444123_109201</name>
</gene>
<evidence type="ECO:0008006" key="3">
    <source>
        <dbReference type="Google" id="ProtNLM"/>
    </source>
</evidence>
<dbReference type="InterPro" id="IPR011978">
    <property type="entry name" value="YgfB-like"/>
</dbReference>
<dbReference type="InterPro" id="IPR036255">
    <property type="entry name" value="YgfB-like_sf"/>
</dbReference>
<dbReference type="AlphaFoldDB" id="A0A1H8VTD1"/>
<reference evidence="2" key="1">
    <citation type="submission" date="2016-10" db="EMBL/GenBank/DDBJ databases">
        <authorList>
            <person name="Varghese N."/>
            <person name="Submissions S."/>
        </authorList>
    </citation>
    <scope>NUCLEOTIDE SEQUENCE [LARGE SCALE GENOMIC DNA]</scope>
    <source>
        <strain evidence="2">DSM 123</strain>
    </source>
</reference>
<dbReference type="SUPFAM" id="SSF103642">
    <property type="entry name" value="Sec-C motif"/>
    <property type="match status" value="1"/>
</dbReference>
<accession>A0A1H8VTD1</accession>
<dbReference type="Pfam" id="PF02810">
    <property type="entry name" value="SEC-C"/>
    <property type="match status" value="1"/>
</dbReference>
<evidence type="ECO:0000313" key="1">
    <source>
        <dbReference type="EMBL" id="SEP18641.1"/>
    </source>
</evidence>
<dbReference type="InterPro" id="IPR004027">
    <property type="entry name" value="SEC_C_motif"/>
</dbReference>
<dbReference type="SUPFAM" id="SSF101327">
    <property type="entry name" value="YgfB-like"/>
    <property type="match status" value="1"/>
</dbReference>
<dbReference type="Gene3D" id="3.10.450.50">
    <property type="match status" value="1"/>
</dbReference>
<dbReference type="RefSeq" id="WP_244526098.1">
    <property type="nucleotide sequence ID" value="NZ_FODT01000009.1"/>
</dbReference>
<dbReference type="EMBL" id="FODT01000009">
    <property type="protein sequence ID" value="SEP18641.1"/>
    <property type="molecule type" value="Genomic_DNA"/>
</dbReference>
<organism evidence="1 2">
    <name type="scientific">Rhodopseudomonas pseudopalustris</name>
    <dbReference type="NCBI Taxonomy" id="1513892"/>
    <lineage>
        <taxon>Bacteria</taxon>
        <taxon>Pseudomonadati</taxon>
        <taxon>Pseudomonadota</taxon>
        <taxon>Alphaproteobacteria</taxon>
        <taxon>Hyphomicrobiales</taxon>
        <taxon>Nitrobacteraceae</taxon>
        <taxon>Rhodopseudomonas</taxon>
    </lineage>
</organism>
<evidence type="ECO:0000313" key="2">
    <source>
        <dbReference type="Proteomes" id="UP000199615"/>
    </source>
</evidence>
<proteinExistence type="predicted"/>
<sequence length="225" mass="24597">MPKKLPRHLAQLEDELCALGPDAMLVEELDGFVAALLVCPELIKPGEWLPVVCDAGDEESSPFDDLAHANRVFALIMEHYNSVATTLFERPETYRPLLPSIDENDVVWEVWIDGFGAAVEIWPDAWDGLRDADETTTAAFEGLMGLVELSAAGTELAPAELQVLSATVSDKIAGWIIALNKWRLANDQALRKIAWGPPPATRKVGRNEPCPCGSGKKYKRCCGAN</sequence>
<dbReference type="Pfam" id="PF03695">
    <property type="entry name" value="UPF0149"/>
    <property type="match status" value="1"/>
</dbReference>
<dbReference type="NCBIfam" id="TIGR02292">
    <property type="entry name" value="ygfB_yecA"/>
    <property type="match status" value="1"/>
</dbReference>